<reference evidence="2" key="1">
    <citation type="journal article" date="2020" name="MBio">
        <title>Horizontal gene transfer to a defensive symbiont with a reduced genome amongst a multipartite beetle microbiome.</title>
        <authorList>
            <person name="Waterworth S.C."/>
            <person name="Florez L.V."/>
            <person name="Rees E.R."/>
            <person name="Hertweck C."/>
            <person name="Kaltenpoth M."/>
            <person name="Kwan J.C."/>
        </authorList>
    </citation>
    <scope>NUCLEOTIDE SEQUENCE [LARGE SCALE GENOMIC DNA]</scope>
</reference>
<protein>
    <submittedName>
        <fullName evidence="1">Uncharacterized protein</fullName>
    </submittedName>
</protein>
<dbReference type="Proteomes" id="UP000490535">
    <property type="component" value="Unassembled WGS sequence"/>
</dbReference>
<evidence type="ECO:0000313" key="2">
    <source>
        <dbReference type="Proteomes" id="UP000490535"/>
    </source>
</evidence>
<accession>A0A833UR73</accession>
<dbReference type="AlphaFoldDB" id="A0A833UR73"/>
<organism evidence="1 2">
    <name type="scientific">Acinetobacter bereziniae</name>
    <name type="common">Acinetobacter genomosp. 10</name>
    <dbReference type="NCBI Taxonomy" id="106648"/>
    <lineage>
        <taxon>Bacteria</taxon>
        <taxon>Pseudomonadati</taxon>
        <taxon>Pseudomonadota</taxon>
        <taxon>Gammaproteobacteria</taxon>
        <taxon>Moraxellales</taxon>
        <taxon>Moraxellaceae</taxon>
        <taxon>Acinetobacter</taxon>
    </lineage>
</organism>
<name>A0A833UR73_ACIBZ</name>
<dbReference type="EMBL" id="WNDP01000204">
    <property type="protein sequence ID" value="KAF1016664.1"/>
    <property type="molecule type" value="Genomic_DNA"/>
</dbReference>
<evidence type="ECO:0000313" key="1">
    <source>
        <dbReference type="EMBL" id="KAF1016664.1"/>
    </source>
</evidence>
<comment type="caution">
    <text evidence="1">The sequence shown here is derived from an EMBL/GenBank/DDBJ whole genome shotgun (WGS) entry which is preliminary data.</text>
</comment>
<gene>
    <name evidence="1" type="ORF">GAK29_04474</name>
</gene>
<sequence length="183" mass="19851">MTIPLKHRTDGLGEFEPDDVVPIEHGGTGATTAEQAKINLGISSGGGDSWNWVSITEVGTLVNSENNLIYAEEYFIDGVGGIQFCIKDNILWFKALFQMKIGMSGTGWPLFTITDPTYFPKVGTNNETVIRPAGHQLNAGNMLTQFTYYLIKPSGANGFQLHSAQSLISTSIYSILPTAIGFI</sequence>
<proteinExistence type="predicted"/>